<name>A0ABV1FNA0_9BACT</name>
<comment type="caution">
    <text evidence="3">The sequence shown here is derived from an EMBL/GenBank/DDBJ whole genome shotgun (WGS) entry which is preliminary data.</text>
</comment>
<dbReference type="EMBL" id="JBBNFP010000004">
    <property type="protein sequence ID" value="MEQ2485882.1"/>
    <property type="molecule type" value="Genomic_DNA"/>
</dbReference>
<evidence type="ECO:0000313" key="3">
    <source>
        <dbReference type="EMBL" id="MEQ2485882.1"/>
    </source>
</evidence>
<protein>
    <submittedName>
        <fullName evidence="3">CotH kinase family protein</fullName>
    </submittedName>
</protein>
<feature type="domain" description="DUF4859" evidence="2">
    <location>
        <begin position="514"/>
        <end position="605"/>
    </location>
</feature>
<sequence length="626" mass="71202">MRRIVWLILALTTLTAQAQERIHVRMRDYNTYWDFPYVTTDIDHFDFSADRSLLRALRPDGVPVPFHAAKVDSVTFEDEPLEETKNHYRVFQLYVTTNDGKDIVSREAYVPCHISLNACGSFSNYSAPASIRGRGNSSWSWYDKKPYRIKLDAKHKLLGLGKAKSWVLLANYRDITDLMNTFVFEAATWMGMPFTNHTRYVELFVNGDYRGVYQLTEQVQQGKNRVNVSDAQGMLLSLDRDDGPELSPAATDNFWSSVYTMPVCVKYPKDEALTANRLDSVKRQLAILEQAIQSKDSARIYSLLDVPSMIHFLQLQELVENVELVAPRSVFLFKDAGGKWTMGPLWDFDAGYDFDWATMTTGHNYYADYRELVMGSDPLRRNGYDRNIPAFFTDLFGCQAFVTDYKAEWNRLADSIVAKPWSECERYVKELKRGAMQRDMTRWPIKGKTFDSEVAALHQWLTKRVAYLNGIVNAYPDPNPVVPGEGDLMGTLRVTTAMAWRDGFSQTNKVVVDKAQFLKLIGIGEAQFDASKLTIVPLTTDGEEGHNGTNGTYGAWFDANGNPSTFANGHVYIEVFNDLFRWNCGLYQDNCYDAAHTVTMQMRYQDGGKAKKVNVVVTFTILGAGW</sequence>
<evidence type="ECO:0000313" key="4">
    <source>
        <dbReference type="Proteomes" id="UP001487296"/>
    </source>
</evidence>
<dbReference type="Proteomes" id="UP001487296">
    <property type="component" value="Unassembled WGS sequence"/>
</dbReference>
<dbReference type="RefSeq" id="WP_215758876.1">
    <property type="nucleotide sequence ID" value="NZ_JAHKBE010000003.1"/>
</dbReference>
<dbReference type="Pfam" id="PF08757">
    <property type="entry name" value="CotH"/>
    <property type="match status" value="1"/>
</dbReference>
<feature type="signal peptide" evidence="1">
    <location>
        <begin position="1"/>
        <end position="18"/>
    </location>
</feature>
<dbReference type="Pfam" id="PF16151">
    <property type="entry name" value="DUF4859"/>
    <property type="match status" value="1"/>
</dbReference>
<proteinExistence type="predicted"/>
<keyword evidence="4" id="KW-1185">Reference proteome</keyword>
<feature type="chain" id="PRO_5047222126" evidence="1">
    <location>
        <begin position="19"/>
        <end position="626"/>
    </location>
</feature>
<gene>
    <name evidence="3" type="ORF">AAAT34_02285</name>
</gene>
<accession>A0ABV1FNA0</accession>
<keyword evidence="1" id="KW-0732">Signal</keyword>
<keyword evidence="3" id="KW-0418">Kinase</keyword>
<dbReference type="GO" id="GO:0016301">
    <property type="term" value="F:kinase activity"/>
    <property type="evidence" value="ECO:0007669"/>
    <property type="project" value="UniProtKB-KW"/>
</dbReference>
<dbReference type="InterPro" id="IPR032339">
    <property type="entry name" value="DUF4859"/>
</dbReference>
<keyword evidence="3" id="KW-0808">Transferase</keyword>
<reference evidence="3 4" key="1">
    <citation type="submission" date="2024-04" db="EMBL/GenBank/DDBJ databases">
        <title>Human intestinal bacterial collection.</title>
        <authorList>
            <person name="Pauvert C."/>
            <person name="Hitch T.C.A."/>
            <person name="Clavel T."/>
        </authorList>
    </citation>
    <scope>NUCLEOTIDE SEQUENCE [LARGE SCALE GENOMIC DNA]</scope>
    <source>
        <strain evidence="3 4">CLA-AA-H145</strain>
    </source>
</reference>
<evidence type="ECO:0000259" key="2">
    <source>
        <dbReference type="Pfam" id="PF16151"/>
    </source>
</evidence>
<organism evidence="3 4">
    <name type="scientific">Hallella faecis</name>
    <dbReference type="NCBI Taxonomy" id="2841596"/>
    <lineage>
        <taxon>Bacteria</taxon>
        <taxon>Pseudomonadati</taxon>
        <taxon>Bacteroidota</taxon>
        <taxon>Bacteroidia</taxon>
        <taxon>Bacteroidales</taxon>
        <taxon>Prevotellaceae</taxon>
        <taxon>Hallella</taxon>
    </lineage>
</organism>
<dbReference type="InterPro" id="IPR014867">
    <property type="entry name" value="Spore_coat_CotH_CotH2/3/7"/>
</dbReference>
<evidence type="ECO:0000256" key="1">
    <source>
        <dbReference type="SAM" id="SignalP"/>
    </source>
</evidence>